<evidence type="ECO:0000313" key="4">
    <source>
        <dbReference type="Proteomes" id="UP000000591"/>
    </source>
</evidence>
<evidence type="ECO:0000313" key="3">
    <source>
        <dbReference type="EMBL" id="AAS51284.1"/>
    </source>
</evidence>
<evidence type="ECO:0000259" key="2">
    <source>
        <dbReference type="PROSITE" id="PS50086"/>
    </source>
</evidence>
<dbReference type="GO" id="GO:0005768">
    <property type="term" value="C:endosome"/>
    <property type="evidence" value="ECO:0007669"/>
    <property type="project" value="EnsemblFungi"/>
</dbReference>
<name>Q75C59_EREGS</name>
<dbReference type="PROSITE" id="PS50086">
    <property type="entry name" value="TBC_RABGAP"/>
    <property type="match status" value="1"/>
</dbReference>
<dbReference type="FunCoup" id="Q75C59">
    <property type="interactions" value="44"/>
</dbReference>
<dbReference type="Pfam" id="PF00566">
    <property type="entry name" value="RabGAP-TBC"/>
    <property type="match status" value="1"/>
</dbReference>
<dbReference type="HOGENOM" id="CLU_033840_0_0_1"/>
<protein>
    <submittedName>
        <fullName evidence="3">ACR057Cp</fullName>
    </submittedName>
</protein>
<gene>
    <name evidence="3" type="ORF">AGOS_ACR057C</name>
</gene>
<dbReference type="OMA" id="IWLIRWT"/>
<organism evidence="3 4">
    <name type="scientific">Eremothecium gossypii (strain ATCC 10895 / CBS 109.51 / FGSC 9923 / NRRL Y-1056)</name>
    <name type="common">Yeast</name>
    <name type="synonym">Ashbya gossypii</name>
    <dbReference type="NCBI Taxonomy" id="284811"/>
    <lineage>
        <taxon>Eukaryota</taxon>
        <taxon>Fungi</taxon>
        <taxon>Dikarya</taxon>
        <taxon>Ascomycota</taxon>
        <taxon>Saccharomycotina</taxon>
        <taxon>Saccharomycetes</taxon>
        <taxon>Saccharomycetales</taxon>
        <taxon>Saccharomycetaceae</taxon>
        <taxon>Eremothecium</taxon>
    </lineage>
</organism>
<dbReference type="SMART" id="SM00164">
    <property type="entry name" value="TBC"/>
    <property type="match status" value="1"/>
</dbReference>
<proteinExistence type="predicted"/>
<reference evidence="4" key="2">
    <citation type="journal article" date="2013" name="G3 (Bethesda)">
        <title>Genomes of Ashbya fungi isolated from insects reveal four mating-type loci, numerous translocations, lack of transposons, and distinct gene duplications.</title>
        <authorList>
            <person name="Dietrich F.S."/>
            <person name="Voegeli S."/>
            <person name="Kuo S."/>
            <person name="Philippsen P."/>
        </authorList>
    </citation>
    <scope>GENOME REANNOTATION</scope>
    <source>
        <strain evidence="4">ATCC 10895 / CBS 109.51 / FGSC 9923 / NRRL Y-1056</strain>
    </source>
</reference>
<dbReference type="OrthoDB" id="27140at2759"/>
<dbReference type="RefSeq" id="NP_983460.1">
    <property type="nucleotide sequence ID" value="NM_208813.1"/>
</dbReference>
<dbReference type="GO" id="GO:0005802">
    <property type="term" value="C:trans-Golgi network"/>
    <property type="evidence" value="ECO:0007669"/>
    <property type="project" value="EnsemblFungi"/>
</dbReference>
<reference evidence="3 4" key="1">
    <citation type="journal article" date="2004" name="Science">
        <title>The Ashbya gossypii genome as a tool for mapping the ancient Saccharomyces cerevisiae genome.</title>
        <authorList>
            <person name="Dietrich F.S."/>
            <person name="Voegeli S."/>
            <person name="Brachat S."/>
            <person name="Lerch A."/>
            <person name="Gates K."/>
            <person name="Steiner S."/>
            <person name="Mohr C."/>
            <person name="Pohlmann R."/>
            <person name="Luedi P."/>
            <person name="Choi S."/>
            <person name="Wing R.A."/>
            <person name="Flavier A."/>
            <person name="Gaffney T.D."/>
            <person name="Philippsen P."/>
        </authorList>
    </citation>
    <scope>NUCLEOTIDE SEQUENCE [LARGE SCALE GENOMIC DNA]</scope>
    <source>
        <strain evidence="4">ATCC 10895 / CBS 109.51 / FGSC 9923 / NRRL Y-1056</strain>
    </source>
</reference>
<dbReference type="PANTHER" id="PTHR22957">
    <property type="entry name" value="TBC1 DOMAIN FAMILY MEMBER GTPASE-ACTIVATING PROTEIN"/>
    <property type="match status" value="1"/>
</dbReference>
<keyword evidence="4" id="KW-1185">Reference proteome</keyword>
<dbReference type="STRING" id="284811.Q75C59"/>
<dbReference type="InParanoid" id="Q75C59"/>
<feature type="domain" description="Rab-GAP TBC" evidence="2">
    <location>
        <begin position="33"/>
        <end position="256"/>
    </location>
</feature>
<dbReference type="GeneID" id="4619585"/>
<dbReference type="AlphaFoldDB" id="Q75C59"/>
<dbReference type="Gene3D" id="1.10.472.80">
    <property type="entry name" value="Ypt/Rab-GAP domain of gyp1p, domain 3"/>
    <property type="match status" value="1"/>
</dbReference>
<dbReference type="InterPro" id="IPR035969">
    <property type="entry name" value="Rab-GAP_TBC_sf"/>
</dbReference>
<dbReference type="GO" id="GO:0005096">
    <property type="term" value="F:GTPase activator activity"/>
    <property type="evidence" value="ECO:0007669"/>
    <property type="project" value="UniProtKB-KW"/>
</dbReference>
<dbReference type="InterPro" id="IPR000195">
    <property type="entry name" value="Rab-GAP-TBC_dom"/>
</dbReference>
<dbReference type="EMBL" id="AE016816">
    <property type="protein sequence ID" value="AAS51284.1"/>
    <property type="molecule type" value="Genomic_DNA"/>
</dbReference>
<sequence length="374" mass="43636">MNVPVQHLVGRYPSKEQLTLKGIWGGGLYEEEELPYLNRGWCWKTLLLSDQGEGSWFDIATSRAAATPEDSVRQLTGETAVEQDTDDAPLDDRLKEHATAQEQLQIIQLDVSRLLLDPIFTVPEVQNDMVEILRQYMLESGRPYKQGFHELCGMFYMQLYRNGYRDGIQHTTLHMFKEFIAEVAVTFYDEGNLIEWTKNTFEPILRHALPGLYEQLLMHHELDNSIWLIRWSRLLFLREFELEYTLCLWDHLLTFRYPVSQLVAAIIVVCLTLIVQELHSCEDHGDLMSILLHYPSSKLLSAPQMIRSARTLLDLWLAEQYEDMQLICDSLIKSHNGAWFGRMQAAADGGHRLRLEERLKRRVGERIRRHHSVR</sequence>
<dbReference type="PANTHER" id="PTHR22957:SF337">
    <property type="entry name" value="TBC1 DOMAIN FAMILY MEMBER 5"/>
    <property type="match status" value="1"/>
</dbReference>
<evidence type="ECO:0000256" key="1">
    <source>
        <dbReference type="ARBA" id="ARBA00022468"/>
    </source>
</evidence>
<dbReference type="Proteomes" id="UP000000591">
    <property type="component" value="Chromosome III"/>
</dbReference>
<accession>Q75C59</accession>
<dbReference type="KEGG" id="ago:AGOS_ACR057C"/>
<dbReference type="eggNOG" id="KOG1091">
    <property type="taxonomic scope" value="Eukaryota"/>
</dbReference>
<keyword evidence="1" id="KW-0343">GTPase activation</keyword>
<dbReference type="SUPFAM" id="SSF47923">
    <property type="entry name" value="Ypt/Rab-GAP domain of gyp1p"/>
    <property type="match status" value="2"/>
</dbReference>